<dbReference type="Proteomes" id="UP000825729">
    <property type="component" value="Unassembled WGS sequence"/>
</dbReference>
<keyword evidence="2" id="KW-1003">Cell membrane</keyword>
<dbReference type="InterPro" id="IPR002068">
    <property type="entry name" value="A-crystallin/Hsp20_dom"/>
</dbReference>
<protein>
    <recommendedName>
        <fullName evidence="8">SHSP domain-containing protein</fullName>
    </recommendedName>
</protein>
<feature type="region of interest" description="Disordered" evidence="6">
    <location>
        <begin position="315"/>
        <end position="385"/>
    </location>
</feature>
<evidence type="ECO:0000256" key="3">
    <source>
        <dbReference type="ARBA" id="ARBA00022821"/>
    </source>
</evidence>
<evidence type="ECO:0000259" key="8">
    <source>
        <dbReference type="PROSITE" id="PS01031"/>
    </source>
</evidence>
<dbReference type="AlphaFoldDB" id="A0AAV7E622"/>
<feature type="compositionally biased region" description="Basic and acidic residues" evidence="6">
    <location>
        <begin position="262"/>
        <end position="272"/>
    </location>
</feature>
<evidence type="ECO:0000256" key="5">
    <source>
        <dbReference type="RuleBase" id="RU003616"/>
    </source>
</evidence>
<keyword evidence="10" id="KW-1185">Reference proteome</keyword>
<keyword evidence="7" id="KW-1133">Transmembrane helix</keyword>
<evidence type="ECO:0000256" key="2">
    <source>
        <dbReference type="ARBA" id="ARBA00022475"/>
    </source>
</evidence>
<evidence type="ECO:0000313" key="9">
    <source>
        <dbReference type="EMBL" id="KAG9444278.1"/>
    </source>
</evidence>
<dbReference type="GO" id="GO:0005886">
    <property type="term" value="C:plasma membrane"/>
    <property type="evidence" value="ECO:0007669"/>
    <property type="project" value="UniProtKB-SubCell"/>
</dbReference>
<feature type="region of interest" description="Disordered" evidence="6">
    <location>
        <begin position="140"/>
        <end position="302"/>
    </location>
</feature>
<evidence type="ECO:0000256" key="4">
    <source>
        <dbReference type="PROSITE-ProRule" id="PRU00285"/>
    </source>
</evidence>
<feature type="domain" description="SHSP" evidence="8">
    <location>
        <begin position="21"/>
        <end position="138"/>
    </location>
</feature>
<comment type="subcellular location">
    <subcellularLocation>
        <location evidence="1">Cell membrane</location>
        <topology evidence="1">Single-pass membrane protein</topology>
    </subcellularLocation>
</comment>
<feature type="compositionally biased region" description="Acidic residues" evidence="6">
    <location>
        <begin position="361"/>
        <end position="373"/>
    </location>
</feature>
<evidence type="ECO:0000313" key="10">
    <source>
        <dbReference type="Proteomes" id="UP000825729"/>
    </source>
</evidence>
<evidence type="ECO:0000256" key="7">
    <source>
        <dbReference type="SAM" id="Phobius"/>
    </source>
</evidence>
<dbReference type="EMBL" id="JAINDJ010000006">
    <property type="protein sequence ID" value="KAG9444278.1"/>
    <property type="molecule type" value="Genomic_DNA"/>
</dbReference>
<comment type="caution">
    <text evidence="9">The sequence shown here is derived from an EMBL/GenBank/DDBJ whole genome shotgun (WGS) entry which is preliminary data.</text>
</comment>
<evidence type="ECO:0000256" key="1">
    <source>
        <dbReference type="ARBA" id="ARBA00004162"/>
    </source>
</evidence>
<organism evidence="9 10">
    <name type="scientific">Aristolochia fimbriata</name>
    <name type="common">White veined hardy Dutchman's pipe vine</name>
    <dbReference type="NCBI Taxonomy" id="158543"/>
    <lineage>
        <taxon>Eukaryota</taxon>
        <taxon>Viridiplantae</taxon>
        <taxon>Streptophyta</taxon>
        <taxon>Embryophyta</taxon>
        <taxon>Tracheophyta</taxon>
        <taxon>Spermatophyta</taxon>
        <taxon>Magnoliopsida</taxon>
        <taxon>Magnoliidae</taxon>
        <taxon>Piperales</taxon>
        <taxon>Aristolochiaceae</taxon>
        <taxon>Aristolochia</taxon>
    </lineage>
</organism>
<dbReference type="PROSITE" id="PS01031">
    <property type="entry name" value="SHSP"/>
    <property type="match status" value="1"/>
</dbReference>
<dbReference type="PANTHER" id="PTHR43670:SF34">
    <property type="entry name" value="HSP20-LIKE CHAPERONES SUPERFAMILY PROTEIN"/>
    <property type="match status" value="1"/>
</dbReference>
<feature type="compositionally biased region" description="Basic and acidic residues" evidence="6">
    <location>
        <begin position="207"/>
        <end position="252"/>
    </location>
</feature>
<dbReference type="GO" id="GO:0034605">
    <property type="term" value="P:cellular response to heat"/>
    <property type="evidence" value="ECO:0007669"/>
    <property type="project" value="TreeGrafter"/>
</dbReference>
<dbReference type="InterPro" id="IPR008978">
    <property type="entry name" value="HSP20-like_chaperone"/>
</dbReference>
<proteinExistence type="inferred from homology"/>
<feature type="region of interest" description="Disordered" evidence="6">
    <location>
        <begin position="399"/>
        <end position="449"/>
    </location>
</feature>
<feature type="compositionally biased region" description="Acidic residues" evidence="6">
    <location>
        <begin position="182"/>
        <end position="191"/>
    </location>
</feature>
<reference evidence="9 10" key="1">
    <citation type="submission" date="2021-07" db="EMBL/GenBank/DDBJ databases">
        <title>The Aristolochia fimbriata genome: insights into angiosperm evolution, floral development and chemical biosynthesis.</title>
        <authorList>
            <person name="Jiao Y."/>
        </authorList>
    </citation>
    <scope>NUCLEOTIDE SEQUENCE [LARGE SCALE GENOMIC DNA]</scope>
    <source>
        <strain evidence="9">IBCAS-2021</strain>
        <tissue evidence="9">Leaf</tissue>
    </source>
</reference>
<dbReference type="Pfam" id="PF00011">
    <property type="entry name" value="HSP20"/>
    <property type="match status" value="1"/>
</dbReference>
<dbReference type="Gene3D" id="2.60.40.790">
    <property type="match status" value="1"/>
</dbReference>
<feature type="compositionally biased region" description="Polar residues" evidence="6">
    <location>
        <begin position="162"/>
        <end position="172"/>
    </location>
</feature>
<feature type="compositionally biased region" description="Basic and acidic residues" evidence="6">
    <location>
        <begin position="140"/>
        <end position="150"/>
    </location>
</feature>
<feature type="transmembrane region" description="Helical" evidence="7">
    <location>
        <begin position="452"/>
        <end position="471"/>
    </location>
</feature>
<keyword evidence="3" id="KW-0611">Plant defense</keyword>
<feature type="compositionally biased region" description="Basic and acidic residues" evidence="6">
    <location>
        <begin position="406"/>
        <end position="417"/>
    </location>
</feature>
<feature type="compositionally biased region" description="Polar residues" evidence="6">
    <location>
        <begin position="421"/>
        <end position="437"/>
    </location>
</feature>
<dbReference type="GO" id="GO:0006952">
    <property type="term" value="P:defense response"/>
    <property type="evidence" value="ECO:0007669"/>
    <property type="project" value="UniProtKB-KW"/>
</dbReference>
<comment type="similarity">
    <text evidence="4 5">Belongs to the small heat shock protein (HSP20) family.</text>
</comment>
<dbReference type="PANTHER" id="PTHR43670">
    <property type="entry name" value="HEAT SHOCK PROTEIN 26"/>
    <property type="match status" value="1"/>
</dbReference>
<dbReference type="SUPFAM" id="SSF49764">
    <property type="entry name" value="HSP20-like chaperones"/>
    <property type="match status" value="1"/>
</dbReference>
<keyword evidence="7" id="KW-0812">Transmembrane</keyword>
<sequence>MELDLGLKITRARESVTSGVQISKRYGGPFFTSTEIDTMFILVGHLPGFKKTEIKIDINESGSEIAIDGQTCVQEMAMLRWRLQVKEPTIRHFRKVFKIPDNVILDEIKAWFDDEETSLTIFMPKLIKGIQRIQIEEVKKEQVDQEKVTSTEKTQADGAETSAPNEAIQTQVDEMLPRIDSEAESGGEGEISELNHFVPPGEAGAQEETKNSDDQTSEKNNKVKPCEEKEKETSQTARSERNDVDWGQKTGEDEISETNGQHIEENQKKEISNDNIPEMIDGLHAKPATEKESSEGTRPQGYPIFQSEVDQVAKQDQEILNSMNIEPDLLHQSSSPEEEDDSDAVHEIQNNDTMEALECPPEVEENQTEEPEEASILQNPVVDVPKPAYETQEKLTMYEEDQLNEAAHEKDEEHGAEAADSSESGRTPNNQDIVTSVSEEREKRKRYDGRPYTVIAGSAFLVSLIVLTVHFHRSKKQN</sequence>
<gene>
    <name evidence="9" type="ORF">H6P81_015618</name>
</gene>
<feature type="compositionally biased region" description="Basic and acidic residues" evidence="6">
    <location>
        <begin position="281"/>
        <end position="295"/>
    </location>
</feature>
<evidence type="ECO:0000256" key="6">
    <source>
        <dbReference type="SAM" id="MobiDB-lite"/>
    </source>
</evidence>
<keyword evidence="7" id="KW-0472">Membrane</keyword>
<accession>A0AAV7E622</accession>
<dbReference type="CDD" id="cd06464">
    <property type="entry name" value="ACD_sHsps-like"/>
    <property type="match status" value="1"/>
</dbReference>
<name>A0AAV7E622_ARIFI</name>